<feature type="region of interest" description="Disordered" evidence="1">
    <location>
        <begin position="1"/>
        <end position="145"/>
    </location>
</feature>
<evidence type="ECO:0000313" key="2">
    <source>
        <dbReference type="EMBL" id="ORZ36000.1"/>
    </source>
</evidence>
<dbReference type="AlphaFoldDB" id="A0A1Y2HN59"/>
<name>A0A1Y2HN59_9FUNG</name>
<keyword evidence="3" id="KW-1185">Reference proteome</keyword>
<dbReference type="EMBL" id="MCFL01000019">
    <property type="protein sequence ID" value="ORZ36000.1"/>
    <property type="molecule type" value="Genomic_DNA"/>
</dbReference>
<evidence type="ECO:0000256" key="1">
    <source>
        <dbReference type="SAM" id="MobiDB-lite"/>
    </source>
</evidence>
<dbReference type="Proteomes" id="UP000193411">
    <property type="component" value="Unassembled WGS sequence"/>
</dbReference>
<accession>A0A1Y2HN59</accession>
<organism evidence="2 3">
    <name type="scientific">Catenaria anguillulae PL171</name>
    <dbReference type="NCBI Taxonomy" id="765915"/>
    <lineage>
        <taxon>Eukaryota</taxon>
        <taxon>Fungi</taxon>
        <taxon>Fungi incertae sedis</taxon>
        <taxon>Blastocladiomycota</taxon>
        <taxon>Blastocladiomycetes</taxon>
        <taxon>Blastocladiales</taxon>
        <taxon>Catenariaceae</taxon>
        <taxon>Catenaria</taxon>
    </lineage>
</organism>
<reference evidence="2 3" key="1">
    <citation type="submission" date="2016-07" db="EMBL/GenBank/DDBJ databases">
        <title>Pervasive Adenine N6-methylation of Active Genes in Fungi.</title>
        <authorList>
            <consortium name="DOE Joint Genome Institute"/>
            <person name="Mondo S.J."/>
            <person name="Dannebaum R.O."/>
            <person name="Kuo R.C."/>
            <person name="Labutti K."/>
            <person name="Haridas S."/>
            <person name="Kuo A."/>
            <person name="Salamov A."/>
            <person name="Ahrendt S.R."/>
            <person name="Lipzen A."/>
            <person name="Sullivan W."/>
            <person name="Andreopoulos W.B."/>
            <person name="Clum A."/>
            <person name="Lindquist E."/>
            <person name="Daum C."/>
            <person name="Ramamoorthy G.K."/>
            <person name="Gryganskyi A."/>
            <person name="Culley D."/>
            <person name="Magnuson J.K."/>
            <person name="James T.Y."/>
            <person name="O'Malley M.A."/>
            <person name="Stajich J.E."/>
            <person name="Spatafora J.W."/>
            <person name="Visel A."/>
            <person name="Grigoriev I.V."/>
        </authorList>
    </citation>
    <scope>NUCLEOTIDE SEQUENCE [LARGE SCALE GENOMIC DNA]</scope>
    <source>
        <strain evidence="2 3">PL171</strain>
    </source>
</reference>
<evidence type="ECO:0000313" key="3">
    <source>
        <dbReference type="Proteomes" id="UP000193411"/>
    </source>
</evidence>
<feature type="compositionally biased region" description="Basic and acidic residues" evidence="1">
    <location>
        <begin position="47"/>
        <end position="63"/>
    </location>
</feature>
<protein>
    <submittedName>
        <fullName evidence="2">Uncharacterized protein</fullName>
    </submittedName>
</protein>
<comment type="caution">
    <text evidence="2">The sequence shown here is derived from an EMBL/GenBank/DDBJ whole genome shotgun (WGS) entry which is preliminary data.</text>
</comment>
<proteinExistence type="predicted"/>
<sequence length="155" mass="16685">MFFLHTQDAGRPPTLGQTLPPAARPSPSRSTQPGTASHSPSIQKPNPRPDDPPSARAEPEPRSGQRRAARTATRPRQIPPLPHRSTAPAPRQPRQQLDPWPLATRPPQTTAAPHSRRQTQPHTPGPCTAIPPAPPHRPSGDTPPCVLAILGQRPS</sequence>
<gene>
    <name evidence="2" type="ORF">BCR44DRAFT_279691</name>
</gene>
<feature type="compositionally biased region" description="Polar residues" evidence="1">
    <location>
        <begin position="31"/>
        <end position="44"/>
    </location>
</feature>